<evidence type="ECO:0000313" key="3">
    <source>
        <dbReference type="Proteomes" id="UP001451782"/>
    </source>
</evidence>
<gene>
    <name evidence="2" type="ORF">AABB28_02070</name>
</gene>
<proteinExistence type="predicted"/>
<sequence length="179" mass="19845">MERLAPRTIRSGPNGPAVLAVKLLLTLAAMPVMIFCIVVYDTGWRAGDPFLRGLIWSAVALFTLAYAAWRLFPVRKAELTFDQRGLTLGETQNGMTRVASQTIAWSEIYALLGTDHKAFFGVELHTNGPPPGRRIMMPIQGGPQIVAIARPYAKAAGYRIKPVFTKGFMSQEIWRLLKD</sequence>
<keyword evidence="1" id="KW-0812">Transmembrane</keyword>
<accession>A0AAN0M9P6</accession>
<dbReference type="KEGG" id="yag:AABB28_02070"/>
<reference evidence="2 3" key="1">
    <citation type="submission" date="2024-04" db="EMBL/GenBank/DDBJ databases">
        <title>Phylogenomic analyses of a clade within the roseobacter group suggest taxonomic reassignments of species of the genera Aestuariivita, Citreicella, Loktanella, Nautella, Pelagibaca, Ruegeria, Thalassobius, Thiobacimonas and Tropicibacter, and the proposal o.</title>
        <authorList>
            <person name="Jeon C.O."/>
        </authorList>
    </citation>
    <scope>NUCLEOTIDE SEQUENCE [LARGE SCALE GENOMIC DNA]</scope>
    <source>
        <strain evidence="2 3">G8-12</strain>
    </source>
</reference>
<dbReference type="AlphaFoldDB" id="A0AAN0M9P6"/>
<name>A0AAN0M9P6_9RHOB</name>
<dbReference type="RefSeq" id="WP_342070488.1">
    <property type="nucleotide sequence ID" value="NZ_CP151762.1"/>
</dbReference>
<evidence type="ECO:0008006" key="4">
    <source>
        <dbReference type="Google" id="ProtNLM"/>
    </source>
</evidence>
<protein>
    <recommendedName>
        <fullName evidence="4">PH domain-containing protein</fullName>
    </recommendedName>
</protein>
<dbReference type="EMBL" id="CP151762">
    <property type="protein sequence ID" value="WZU64121.1"/>
    <property type="molecule type" value="Genomic_DNA"/>
</dbReference>
<evidence type="ECO:0000313" key="2">
    <source>
        <dbReference type="EMBL" id="WZU64121.1"/>
    </source>
</evidence>
<organism evidence="2 3">
    <name type="scientific">Yoonia algicola</name>
    <dbReference type="NCBI Taxonomy" id="3137368"/>
    <lineage>
        <taxon>Bacteria</taxon>
        <taxon>Pseudomonadati</taxon>
        <taxon>Pseudomonadota</taxon>
        <taxon>Alphaproteobacteria</taxon>
        <taxon>Rhodobacterales</taxon>
        <taxon>Paracoccaceae</taxon>
        <taxon>Yoonia</taxon>
    </lineage>
</organism>
<keyword evidence="1" id="KW-1133">Transmembrane helix</keyword>
<keyword evidence="3" id="KW-1185">Reference proteome</keyword>
<dbReference type="Proteomes" id="UP001451782">
    <property type="component" value="Chromosome"/>
</dbReference>
<evidence type="ECO:0000256" key="1">
    <source>
        <dbReference type="SAM" id="Phobius"/>
    </source>
</evidence>
<keyword evidence="1" id="KW-0472">Membrane</keyword>
<feature type="transmembrane region" description="Helical" evidence="1">
    <location>
        <begin position="21"/>
        <end position="41"/>
    </location>
</feature>
<feature type="transmembrane region" description="Helical" evidence="1">
    <location>
        <begin position="53"/>
        <end position="72"/>
    </location>
</feature>